<accession>A0A8S3Z6U3</accession>
<reference evidence="11" key="1">
    <citation type="submission" date="2021-04" db="EMBL/GenBank/DDBJ databases">
        <authorList>
            <consortium name="Molecular Ecology Group"/>
        </authorList>
    </citation>
    <scope>NUCLEOTIDE SEQUENCE</scope>
</reference>
<dbReference type="PROSITE" id="PS50157">
    <property type="entry name" value="ZINC_FINGER_C2H2_2"/>
    <property type="match status" value="3"/>
</dbReference>
<evidence type="ECO:0000256" key="3">
    <source>
        <dbReference type="ARBA" id="ARBA00022737"/>
    </source>
</evidence>
<dbReference type="OrthoDB" id="5576026at2759"/>
<dbReference type="EMBL" id="CAJHNH020001657">
    <property type="protein sequence ID" value="CAG5123928.1"/>
    <property type="molecule type" value="Genomic_DNA"/>
</dbReference>
<dbReference type="GO" id="GO:0008270">
    <property type="term" value="F:zinc ion binding"/>
    <property type="evidence" value="ECO:0007669"/>
    <property type="project" value="UniProtKB-KW"/>
</dbReference>
<dbReference type="InterPro" id="IPR050589">
    <property type="entry name" value="Ikaros_C2H2-ZF"/>
</dbReference>
<name>A0A8S3Z6U3_9EUPU</name>
<feature type="region of interest" description="Disordered" evidence="9">
    <location>
        <begin position="305"/>
        <end position="327"/>
    </location>
</feature>
<feature type="domain" description="C2H2-type" evidence="10">
    <location>
        <begin position="362"/>
        <end position="389"/>
    </location>
</feature>
<feature type="domain" description="C2H2-type" evidence="10">
    <location>
        <begin position="78"/>
        <end position="105"/>
    </location>
</feature>
<evidence type="ECO:0000256" key="6">
    <source>
        <dbReference type="ARBA" id="ARBA00023125"/>
    </source>
</evidence>
<evidence type="ECO:0000256" key="7">
    <source>
        <dbReference type="ARBA" id="ARBA00023242"/>
    </source>
</evidence>
<evidence type="ECO:0000313" key="12">
    <source>
        <dbReference type="Proteomes" id="UP000678393"/>
    </source>
</evidence>
<keyword evidence="3" id="KW-0677">Repeat</keyword>
<keyword evidence="12" id="KW-1185">Reference proteome</keyword>
<dbReference type="GO" id="GO:0000978">
    <property type="term" value="F:RNA polymerase II cis-regulatory region sequence-specific DNA binding"/>
    <property type="evidence" value="ECO:0007669"/>
    <property type="project" value="TreeGrafter"/>
</dbReference>
<dbReference type="PANTHER" id="PTHR24404:SF114">
    <property type="entry name" value="KLUMPFUSS, ISOFORM B-RELATED"/>
    <property type="match status" value="1"/>
</dbReference>
<organism evidence="11 12">
    <name type="scientific">Candidula unifasciata</name>
    <dbReference type="NCBI Taxonomy" id="100452"/>
    <lineage>
        <taxon>Eukaryota</taxon>
        <taxon>Metazoa</taxon>
        <taxon>Spiralia</taxon>
        <taxon>Lophotrochozoa</taxon>
        <taxon>Mollusca</taxon>
        <taxon>Gastropoda</taxon>
        <taxon>Heterobranchia</taxon>
        <taxon>Euthyneura</taxon>
        <taxon>Panpulmonata</taxon>
        <taxon>Eupulmonata</taxon>
        <taxon>Stylommatophora</taxon>
        <taxon>Helicina</taxon>
        <taxon>Helicoidea</taxon>
        <taxon>Geomitridae</taxon>
        <taxon>Candidula</taxon>
    </lineage>
</organism>
<feature type="compositionally biased region" description="Polar residues" evidence="9">
    <location>
        <begin position="313"/>
        <end position="326"/>
    </location>
</feature>
<dbReference type="GO" id="GO:0005634">
    <property type="term" value="C:nucleus"/>
    <property type="evidence" value="ECO:0007669"/>
    <property type="project" value="UniProtKB-SubCell"/>
</dbReference>
<proteinExistence type="predicted"/>
<comment type="subcellular location">
    <subcellularLocation>
        <location evidence="1">Nucleus</location>
    </subcellularLocation>
</comment>
<evidence type="ECO:0000256" key="5">
    <source>
        <dbReference type="ARBA" id="ARBA00022833"/>
    </source>
</evidence>
<protein>
    <recommendedName>
        <fullName evidence="10">C2H2-type domain-containing protein</fullName>
    </recommendedName>
</protein>
<keyword evidence="4 8" id="KW-0863">Zinc-finger</keyword>
<evidence type="ECO:0000256" key="8">
    <source>
        <dbReference type="PROSITE-ProRule" id="PRU00042"/>
    </source>
</evidence>
<dbReference type="Gene3D" id="3.30.160.60">
    <property type="entry name" value="Classic Zinc Finger"/>
    <property type="match status" value="2"/>
</dbReference>
<keyword evidence="2" id="KW-0479">Metal-binding</keyword>
<keyword evidence="7" id="KW-0539">Nucleus</keyword>
<evidence type="ECO:0000313" key="11">
    <source>
        <dbReference type="EMBL" id="CAG5123928.1"/>
    </source>
</evidence>
<dbReference type="SUPFAM" id="SSF57667">
    <property type="entry name" value="beta-beta-alpha zinc fingers"/>
    <property type="match status" value="2"/>
</dbReference>
<comment type="caution">
    <text evidence="11">The sequence shown here is derived from an EMBL/GenBank/DDBJ whole genome shotgun (WGS) entry which is preliminary data.</text>
</comment>
<dbReference type="PANTHER" id="PTHR24404">
    <property type="entry name" value="ZINC FINGER PROTEIN"/>
    <property type="match status" value="1"/>
</dbReference>
<gene>
    <name evidence="11" type="ORF">CUNI_LOCUS9486</name>
</gene>
<dbReference type="GO" id="GO:0003700">
    <property type="term" value="F:DNA-binding transcription factor activity"/>
    <property type="evidence" value="ECO:0007669"/>
    <property type="project" value="TreeGrafter"/>
</dbReference>
<dbReference type="PROSITE" id="PS00028">
    <property type="entry name" value="ZINC_FINGER_C2H2_1"/>
    <property type="match status" value="2"/>
</dbReference>
<evidence type="ECO:0000256" key="2">
    <source>
        <dbReference type="ARBA" id="ARBA00022723"/>
    </source>
</evidence>
<feature type="region of interest" description="Disordered" evidence="9">
    <location>
        <begin position="1"/>
        <end position="50"/>
    </location>
</feature>
<dbReference type="AlphaFoldDB" id="A0A8S3Z6U3"/>
<keyword evidence="6" id="KW-0238">DNA-binding</keyword>
<dbReference type="SMART" id="SM00355">
    <property type="entry name" value="ZnF_C2H2"/>
    <property type="match status" value="4"/>
</dbReference>
<evidence type="ECO:0000256" key="9">
    <source>
        <dbReference type="SAM" id="MobiDB-lite"/>
    </source>
</evidence>
<evidence type="ECO:0000256" key="4">
    <source>
        <dbReference type="ARBA" id="ARBA00022771"/>
    </source>
</evidence>
<dbReference type="GO" id="GO:0006357">
    <property type="term" value="P:regulation of transcription by RNA polymerase II"/>
    <property type="evidence" value="ECO:0007669"/>
    <property type="project" value="TreeGrafter"/>
</dbReference>
<dbReference type="Proteomes" id="UP000678393">
    <property type="component" value="Unassembled WGS sequence"/>
</dbReference>
<keyword evidence="5" id="KW-0862">Zinc</keyword>
<sequence length="413" mass="45904">MAATVPVTRADAQDDSETTLDLRLPTESPSPTHDHSESAVLSMGGLKSEESPTAVNESKYCFSQIDLAGRFEDSNKMYICHLCDFRTAFRNSLLNHQAVHSDFRPWVCNVCEYAAKRKQDLKKHLHTIHGLMVESTMLKPVGLPSIHSTITSGLLSRGESGEENSWDGIKGNKISELDTVYTNSHFLQPVTDLPGADIMTVSIKQEQLELTGQKPLPSMCNFISRSPPESECDLPISFPSVHISKDNMATHAQSMSKLSESSLRSRSYTSLSDKAKTSKDSKVSLNFSKQTLDCDFPLHSFSTPTRKRLRSNPVDSQSYTETSQEHLTPPVKSAKMVDCDELPCSSSVGACHSRSNQTQTSFLCEFCDIMFFQRAMYLMHAGLHSADNPWCCAVCGSSFTEKYSFTSHFINQH</sequence>
<dbReference type="InterPro" id="IPR013087">
    <property type="entry name" value="Znf_C2H2_type"/>
</dbReference>
<feature type="domain" description="C2H2-type" evidence="10">
    <location>
        <begin position="390"/>
        <end position="413"/>
    </location>
</feature>
<evidence type="ECO:0000259" key="10">
    <source>
        <dbReference type="PROSITE" id="PS50157"/>
    </source>
</evidence>
<evidence type="ECO:0000256" key="1">
    <source>
        <dbReference type="ARBA" id="ARBA00004123"/>
    </source>
</evidence>
<dbReference type="InterPro" id="IPR036236">
    <property type="entry name" value="Znf_C2H2_sf"/>
</dbReference>